<reference evidence="2" key="1">
    <citation type="submission" date="2007-02" db="EMBL/GenBank/DDBJ databases">
        <title>Complete sequence of Mycobacterium sp. JLS.</title>
        <authorList>
            <consortium name="US DOE Joint Genome Institute"/>
            <person name="Copeland A."/>
            <person name="Lucas S."/>
            <person name="Lapidus A."/>
            <person name="Barry K."/>
            <person name="Detter J.C."/>
            <person name="Glavina del Rio T."/>
            <person name="Hammon N."/>
            <person name="Israni S."/>
            <person name="Dalin E."/>
            <person name="Tice H."/>
            <person name="Pitluck S."/>
            <person name="Chain P."/>
            <person name="Malfatti S."/>
            <person name="Shin M."/>
            <person name="Vergez L."/>
            <person name="Schmutz J."/>
            <person name="Larimer F."/>
            <person name="Land M."/>
            <person name="Hauser L."/>
            <person name="Kyrpides N."/>
            <person name="Mikhailova N."/>
            <person name="Miller C.D."/>
            <person name="Anderson A.J."/>
            <person name="Sims R.C."/>
            <person name="Richardson P."/>
        </authorList>
    </citation>
    <scope>NUCLEOTIDE SEQUENCE [LARGE SCALE GENOMIC DNA]</scope>
    <source>
        <strain evidence="2">JLS</strain>
    </source>
</reference>
<dbReference type="SUPFAM" id="SSF52788">
    <property type="entry name" value="Phosphotyrosine protein phosphatases I"/>
    <property type="match status" value="1"/>
</dbReference>
<sequence length="167" mass="17851">MCTGNICRSPTAERLTAAFAARAAIPDLCVASAGTRAVIGQPIHPNAALVLEQLGCDASNFAARQLRPRIASDADLILTMTKSHRDAVLELSPQKFRRTFTLVEASLLAAQFSVADIAELAEMRPYLEVGSLPDVPDPIGEGAEVYERVGRQIADLLLPIVPLFRGG</sequence>
<dbReference type="PANTHER" id="PTHR11717:SF31">
    <property type="entry name" value="LOW MOLECULAR WEIGHT PROTEIN-TYROSINE-PHOSPHATASE ETP-RELATED"/>
    <property type="match status" value="1"/>
</dbReference>
<proteinExistence type="predicted"/>
<feature type="domain" description="Phosphotyrosine protein phosphatase I" evidence="1">
    <location>
        <begin position="1"/>
        <end position="163"/>
    </location>
</feature>
<organism evidence="2">
    <name type="scientific">Mycobacterium sp. (strain JLS)</name>
    <dbReference type="NCBI Taxonomy" id="164757"/>
    <lineage>
        <taxon>Bacteria</taxon>
        <taxon>Bacillati</taxon>
        <taxon>Actinomycetota</taxon>
        <taxon>Actinomycetes</taxon>
        <taxon>Mycobacteriales</taxon>
        <taxon>Mycobacteriaceae</taxon>
        <taxon>Mycobacterium</taxon>
    </lineage>
</organism>
<evidence type="ECO:0000259" key="1">
    <source>
        <dbReference type="SMART" id="SM00226"/>
    </source>
</evidence>
<dbReference type="KEGG" id="mjl:Mjls_0965"/>
<dbReference type="PANTHER" id="PTHR11717">
    <property type="entry name" value="LOW MOLECULAR WEIGHT PROTEIN TYROSINE PHOSPHATASE"/>
    <property type="match status" value="1"/>
</dbReference>
<dbReference type="InterPro" id="IPR023485">
    <property type="entry name" value="Ptyr_pPase"/>
</dbReference>
<protein>
    <submittedName>
        <fullName evidence="2">Protein tyrosine phosphatase</fullName>
    </submittedName>
</protein>
<dbReference type="AlphaFoldDB" id="A0A5Q5CC63"/>
<evidence type="ECO:0000313" key="2">
    <source>
        <dbReference type="EMBL" id="ABN96774.1"/>
    </source>
</evidence>
<dbReference type="GO" id="GO:0004725">
    <property type="term" value="F:protein tyrosine phosphatase activity"/>
    <property type="evidence" value="ECO:0007669"/>
    <property type="project" value="TreeGrafter"/>
</dbReference>
<accession>A0A5Q5CC63</accession>
<dbReference type="EMBL" id="CP000580">
    <property type="protein sequence ID" value="ABN96774.1"/>
    <property type="molecule type" value="Genomic_DNA"/>
</dbReference>
<dbReference type="Gene3D" id="3.40.50.2300">
    <property type="match status" value="1"/>
</dbReference>
<name>A0A5Q5CC63_MYCSJ</name>
<gene>
    <name evidence="2" type="ordered locus">Mjls_0965</name>
</gene>
<dbReference type="Pfam" id="PF01451">
    <property type="entry name" value="LMWPc"/>
    <property type="match status" value="1"/>
</dbReference>
<dbReference type="InterPro" id="IPR050438">
    <property type="entry name" value="LMW_PTPase"/>
</dbReference>
<dbReference type="SMART" id="SM00226">
    <property type="entry name" value="LMWPc"/>
    <property type="match status" value="1"/>
</dbReference>
<dbReference type="InterPro" id="IPR036196">
    <property type="entry name" value="Ptyr_pPase_sf"/>
</dbReference>